<evidence type="ECO:0000313" key="1">
    <source>
        <dbReference type="EMBL" id="KAI7997385.1"/>
    </source>
</evidence>
<gene>
    <name evidence="1" type="ORF">LOK49_LG10G02103</name>
</gene>
<protein>
    <submittedName>
        <fullName evidence="1">Uncharacterized protein</fullName>
    </submittedName>
</protein>
<reference evidence="1 2" key="1">
    <citation type="journal article" date="2022" name="Plant J.">
        <title>Chromosome-level genome of Camellia lanceoleosa provides a valuable resource for understanding genome evolution and self-incompatibility.</title>
        <authorList>
            <person name="Gong W."/>
            <person name="Xiao S."/>
            <person name="Wang L."/>
            <person name="Liao Z."/>
            <person name="Chang Y."/>
            <person name="Mo W."/>
            <person name="Hu G."/>
            <person name="Li W."/>
            <person name="Zhao G."/>
            <person name="Zhu H."/>
            <person name="Hu X."/>
            <person name="Ji K."/>
            <person name="Xiang X."/>
            <person name="Song Q."/>
            <person name="Yuan D."/>
            <person name="Jin S."/>
            <person name="Zhang L."/>
        </authorList>
    </citation>
    <scope>NUCLEOTIDE SEQUENCE [LARGE SCALE GENOMIC DNA]</scope>
    <source>
        <strain evidence="1">SQ_2022a</strain>
    </source>
</reference>
<sequence length="72" mass="9093">MNDVHHRVRNQSLYQKHSLIRNRVLCIFRFPIRNRFRYMFIFDFTFVYRFCIRSYVVHLLAIRSSRSKDHNR</sequence>
<keyword evidence="2" id="KW-1185">Reference proteome</keyword>
<organism evidence="1 2">
    <name type="scientific">Camellia lanceoleosa</name>
    <dbReference type="NCBI Taxonomy" id="1840588"/>
    <lineage>
        <taxon>Eukaryota</taxon>
        <taxon>Viridiplantae</taxon>
        <taxon>Streptophyta</taxon>
        <taxon>Embryophyta</taxon>
        <taxon>Tracheophyta</taxon>
        <taxon>Spermatophyta</taxon>
        <taxon>Magnoliopsida</taxon>
        <taxon>eudicotyledons</taxon>
        <taxon>Gunneridae</taxon>
        <taxon>Pentapetalae</taxon>
        <taxon>asterids</taxon>
        <taxon>Ericales</taxon>
        <taxon>Theaceae</taxon>
        <taxon>Camellia</taxon>
    </lineage>
</organism>
<comment type="caution">
    <text evidence="1">The sequence shown here is derived from an EMBL/GenBank/DDBJ whole genome shotgun (WGS) entry which is preliminary data.</text>
</comment>
<name>A0ACC0G8L8_9ERIC</name>
<dbReference type="EMBL" id="CM045767">
    <property type="protein sequence ID" value="KAI7997385.1"/>
    <property type="molecule type" value="Genomic_DNA"/>
</dbReference>
<proteinExistence type="predicted"/>
<evidence type="ECO:0000313" key="2">
    <source>
        <dbReference type="Proteomes" id="UP001060215"/>
    </source>
</evidence>
<accession>A0ACC0G8L8</accession>
<dbReference type="Proteomes" id="UP001060215">
    <property type="component" value="Chromosome 10"/>
</dbReference>